<keyword evidence="1" id="KW-0472">Membrane</keyword>
<reference evidence="3" key="1">
    <citation type="submission" date="2019-02" db="EMBL/GenBank/DDBJ databases">
        <authorList>
            <person name="Gruber-Vodicka R. H."/>
            <person name="Seah K. B. B."/>
        </authorList>
    </citation>
    <scope>NUCLEOTIDE SEQUENCE</scope>
    <source>
        <strain evidence="2">BECK_BZ197</strain>
        <strain evidence="4">BECK_BZ198</strain>
        <strain evidence="3">BECK_BZ199</strain>
    </source>
</reference>
<gene>
    <name evidence="2" type="ORF">BECKMB1821G_GA0114241_10443</name>
    <name evidence="4" type="ORF">BECKMB1821H_GA0114242_11299</name>
    <name evidence="3" type="ORF">BECKMB1821I_GA0114274_11309</name>
</gene>
<dbReference type="EMBL" id="CAADGH010000129">
    <property type="protein sequence ID" value="VFK77373.1"/>
    <property type="molecule type" value="Genomic_DNA"/>
</dbReference>
<evidence type="ECO:0000313" key="2">
    <source>
        <dbReference type="EMBL" id="VFK28976.1"/>
    </source>
</evidence>
<sequence>MKALWIGIFSISTMMVWFLWGKSILRRVVHKKSLDMDHKCIKTVINNEIDESHESTIKNLLLFALLIPVAYLLPSIDMAEIWSAILSKGAKSGNIFGKIEQANVLALPALVVLFSLIAYIMKFRIINKAISCLKDVKCG</sequence>
<dbReference type="EMBL" id="CAADFO010000044">
    <property type="protein sequence ID" value="VFK28976.1"/>
    <property type="molecule type" value="Genomic_DNA"/>
</dbReference>
<dbReference type="AlphaFoldDB" id="A0A450Y218"/>
<name>A0A450Y218_9GAMM</name>
<feature type="transmembrane region" description="Helical" evidence="1">
    <location>
        <begin position="60"/>
        <end position="82"/>
    </location>
</feature>
<accession>A0A450Y218</accession>
<proteinExistence type="predicted"/>
<protein>
    <submittedName>
        <fullName evidence="3">Uncharacterized protein</fullName>
    </submittedName>
</protein>
<evidence type="ECO:0000313" key="3">
    <source>
        <dbReference type="EMBL" id="VFK35597.1"/>
    </source>
</evidence>
<feature type="transmembrane region" description="Helical" evidence="1">
    <location>
        <begin position="6"/>
        <end position="25"/>
    </location>
</feature>
<feature type="transmembrane region" description="Helical" evidence="1">
    <location>
        <begin position="102"/>
        <end position="121"/>
    </location>
</feature>
<dbReference type="EMBL" id="CAADFQ010000130">
    <property type="protein sequence ID" value="VFK35597.1"/>
    <property type="molecule type" value="Genomic_DNA"/>
</dbReference>
<keyword evidence="1" id="KW-1133">Transmembrane helix</keyword>
<keyword evidence="1" id="KW-0812">Transmembrane</keyword>
<organism evidence="3">
    <name type="scientific">Candidatus Kentrum sp. MB</name>
    <dbReference type="NCBI Taxonomy" id="2138164"/>
    <lineage>
        <taxon>Bacteria</taxon>
        <taxon>Pseudomonadati</taxon>
        <taxon>Pseudomonadota</taxon>
        <taxon>Gammaproteobacteria</taxon>
        <taxon>Candidatus Kentrum</taxon>
    </lineage>
</organism>
<evidence type="ECO:0000256" key="1">
    <source>
        <dbReference type="SAM" id="Phobius"/>
    </source>
</evidence>
<evidence type="ECO:0000313" key="4">
    <source>
        <dbReference type="EMBL" id="VFK77373.1"/>
    </source>
</evidence>